<protein>
    <recommendedName>
        <fullName evidence="1">Ig-like domain-containing protein</fullName>
    </recommendedName>
</protein>
<reference evidence="2" key="1">
    <citation type="submission" date="2022-03" db="EMBL/GenBank/DDBJ databases">
        <authorList>
            <person name="Martin H S."/>
        </authorList>
    </citation>
    <scope>NUCLEOTIDE SEQUENCE</scope>
</reference>
<evidence type="ECO:0000313" key="3">
    <source>
        <dbReference type="Proteomes" id="UP000837857"/>
    </source>
</evidence>
<organism evidence="2 3">
    <name type="scientific">Iphiclides podalirius</name>
    <name type="common">scarce swallowtail</name>
    <dbReference type="NCBI Taxonomy" id="110791"/>
    <lineage>
        <taxon>Eukaryota</taxon>
        <taxon>Metazoa</taxon>
        <taxon>Ecdysozoa</taxon>
        <taxon>Arthropoda</taxon>
        <taxon>Hexapoda</taxon>
        <taxon>Insecta</taxon>
        <taxon>Pterygota</taxon>
        <taxon>Neoptera</taxon>
        <taxon>Endopterygota</taxon>
        <taxon>Lepidoptera</taxon>
        <taxon>Glossata</taxon>
        <taxon>Ditrysia</taxon>
        <taxon>Papilionoidea</taxon>
        <taxon>Papilionidae</taxon>
        <taxon>Papilioninae</taxon>
        <taxon>Iphiclides</taxon>
    </lineage>
</organism>
<dbReference type="Pfam" id="PF13927">
    <property type="entry name" value="Ig_3"/>
    <property type="match status" value="1"/>
</dbReference>
<name>A0ABN8ILB3_9NEOP</name>
<dbReference type="InterPro" id="IPR013783">
    <property type="entry name" value="Ig-like_fold"/>
</dbReference>
<dbReference type="InterPro" id="IPR007110">
    <property type="entry name" value="Ig-like_dom"/>
</dbReference>
<dbReference type="SUPFAM" id="SSF48726">
    <property type="entry name" value="Immunoglobulin"/>
    <property type="match status" value="1"/>
</dbReference>
<evidence type="ECO:0000259" key="1">
    <source>
        <dbReference type="PROSITE" id="PS50835"/>
    </source>
</evidence>
<proteinExistence type="predicted"/>
<dbReference type="PROSITE" id="PS50835">
    <property type="entry name" value="IG_LIKE"/>
    <property type="match status" value="1"/>
</dbReference>
<dbReference type="InterPro" id="IPR003598">
    <property type="entry name" value="Ig_sub2"/>
</dbReference>
<accession>A0ABN8ILB3</accession>
<dbReference type="InterPro" id="IPR036179">
    <property type="entry name" value="Ig-like_dom_sf"/>
</dbReference>
<dbReference type="Proteomes" id="UP000837857">
    <property type="component" value="Chromosome 27"/>
</dbReference>
<dbReference type="CDD" id="cd00096">
    <property type="entry name" value="Ig"/>
    <property type="match status" value="1"/>
</dbReference>
<dbReference type="Gene3D" id="2.60.40.10">
    <property type="entry name" value="Immunoglobulins"/>
    <property type="match status" value="1"/>
</dbReference>
<keyword evidence="3" id="KW-1185">Reference proteome</keyword>
<dbReference type="EMBL" id="OW152839">
    <property type="protein sequence ID" value="CAH2060869.1"/>
    <property type="molecule type" value="Genomic_DNA"/>
</dbReference>
<dbReference type="InterPro" id="IPR003599">
    <property type="entry name" value="Ig_sub"/>
</dbReference>
<sequence>MVRALRKYPAALAIYFGCIAICYPVLAQDAPEILDVSSPKGEVGKDANLSCSAAPEKAEIQWLYKGEPIKLGERIKVETEERQLQKKDLDGNPQKYKMSNLTIANATSEDAGNYSCITSLGEAKIERVLILDMSFPGRLVRNTPGPIKQNATDQANVTMQCVFEVYKAGDVKWWKRAKEDDAIELQSGPGTRLGLERST</sequence>
<gene>
    <name evidence="2" type="ORF">IPOD504_LOCUS11211</name>
</gene>
<dbReference type="SMART" id="SM00409">
    <property type="entry name" value="IG"/>
    <property type="match status" value="1"/>
</dbReference>
<feature type="domain" description="Ig-like" evidence="1">
    <location>
        <begin position="31"/>
        <end position="126"/>
    </location>
</feature>
<evidence type="ECO:0000313" key="2">
    <source>
        <dbReference type="EMBL" id="CAH2060869.1"/>
    </source>
</evidence>
<feature type="non-terminal residue" evidence="2">
    <location>
        <position position="1"/>
    </location>
</feature>
<dbReference type="SMART" id="SM00408">
    <property type="entry name" value="IGc2"/>
    <property type="match status" value="1"/>
</dbReference>